<organism evidence="1 2">
    <name type="scientific">Racocetra persica</name>
    <dbReference type="NCBI Taxonomy" id="160502"/>
    <lineage>
        <taxon>Eukaryota</taxon>
        <taxon>Fungi</taxon>
        <taxon>Fungi incertae sedis</taxon>
        <taxon>Mucoromycota</taxon>
        <taxon>Glomeromycotina</taxon>
        <taxon>Glomeromycetes</taxon>
        <taxon>Diversisporales</taxon>
        <taxon>Gigasporaceae</taxon>
        <taxon>Racocetra</taxon>
    </lineage>
</organism>
<proteinExistence type="predicted"/>
<comment type="caution">
    <text evidence="1">The sequence shown here is derived from an EMBL/GenBank/DDBJ whole genome shotgun (WGS) entry which is preliminary data.</text>
</comment>
<accession>A0ACA9S4U6</accession>
<dbReference type="Proteomes" id="UP000789920">
    <property type="component" value="Unassembled WGS sequence"/>
</dbReference>
<feature type="non-terminal residue" evidence="1">
    <location>
        <position position="335"/>
    </location>
</feature>
<evidence type="ECO:0000313" key="1">
    <source>
        <dbReference type="EMBL" id="CAG8827167.1"/>
    </source>
</evidence>
<dbReference type="EMBL" id="CAJVQC010093394">
    <property type="protein sequence ID" value="CAG8827167.1"/>
    <property type="molecule type" value="Genomic_DNA"/>
</dbReference>
<name>A0ACA9S4U6_9GLOM</name>
<gene>
    <name evidence="1" type="ORF">RPERSI_LOCUS26911</name>
</gene>
<evidence type="ECO:0000313" key="2">
    <source>
        <dbReference type="Proteomes" id="UP000789920"/>
    </source>
</evidence>
<protein>
    <submittedName>
        <fullName evidence="1">11161_t:CDS:1</fullName>
    </submittedName>
</protein>
<reference evidence="1" key="1">
    <citation type="submission" date="2021-06" db="EMBL/GenBank/DDBJ databases">
        <authorList>
            <person name="Kallberg Y."/>
            <person name="Tangrot J."/>
            <person name="Rosling A."/>
        </authorList>
    </citation>
    <scope>NUCLEOTIDE SEQUENCE</scope>
    <source>
        <strain evidence="1">MA461A</strain>
    </source>
</reference>
<sequence>MFSENINQNLFEEIQRLVSKEIRQEATRKRTDNNAKKIYFISKNDIFGSKNSNDSEKKEPLYDNRYLSKIYEDVCIAIRSYESNDEFSSKHFVAILSIAFAPFVENNYLSNRPYKFKFKLKNTTTEAVYNFKDNSIEKQSDKEVENQYGIDLKKQPSALKIILCVIEASREYIELLTSCWINPKSYDKRSVITTAAANLILNLEDKLNKILHLISKSVNGRIINDYLDIPKHLLFASTLVEYGENLSKEKMSQFNDYVDYAKKQKSSKKPRKFFNDYEEFKDNDLKNRSSAYGKLKSDAIKSINSLRSLPSIINLSIFKIKISKGTLTEELARMQ</sequence>
<keyword evidence="2" id="KW-1185">Reference proteome</keyword>